<keyword evidence="3" id="KW-1133">Transmembrane helix</keyword>
<dbReference type="PANTHER" id="PTHR10963">
    <property type="entry name" value="GLYCOSYL HYDROLASE-RELATED"/>
    <property type="match status" value="1"/>
</dbReference>
<dbReference type="GO" id="GO:0004553">
    <property type="term" value="F:hydrolase activity, hydrolyzing O-glycosyl compounds"/>
    <property type="evidence" value="ECO:0007669"/>
    <property type="project" value="InterPro"/>
</dbReference>
<reference evidence="5" key="1">
    <citation type="submission" date="2021-02" db="EMBL/GenBank/DDBJ databases">
        <title>First Annotated Genome of the Yellow-green Alga Tribonema minus.</title>
        <authorList>
            <person name="Mahan K.M."/>
        </authorList>
    </citation>
    <scope>NUCLEOTIDE SEQUENCE</scope>
    <source>
        <strain evidence="5">UTEX B ZZ1240</strain>
    </source>
</reference>
<feature type="domain" description="GH16" evidence="4">
    <location>
        <begin position="21"/>
        <end position="395"/>
    </location>
</feature>
<comment type="similarity">
    <text evidence="1">Belongs to the glycosyl hydrolase 16 family.</text>
</comment>
<accession>A0A835ZHQ0</accession>
<feature type="region of interest" description="Disordered" evidence="2">
    <location>
        <begin position="411"/>
        <end position="457"/>
    </location>
</feature>
<keyword evidence="3" id="KW-0812">Transmembrane</keyword>
<dbReference type="SUPFAM" id="SSF49899">
    <property type="entry name" value="Concanavalin A-like lectins/glucanases"/>
    <property type="match status" value="2"/>
</dbReference>
<comment type="caution">
    <text evidence="5">The sequence shown here is derived from an EMBL/GenBank/DDBJ whole genome shotgun (WGS) entry which is preliminary data.</text>
</comment>
<dbReference type="InterPro" id="IPR013320">
    <property type="entry name" value="ConA-like_dom_sf"/>
</dbReference>
<dbReference type="EMBL" id="JAFCMP010000057">
    <property type="protein sequence ID" value="KAG5189138.1"/>
    <property type="molecule type" value="Genomic_DNA"/>
</dbReference>
<dbReference type="AlphaFoldDB" id="A0A835ZHQ0"/>
<feature type="compositionally biased region" description="Basic and acidic residues" evidence="2">
    <location>
        <begin position="506"/>
        <end position="527"/>
    </location>
</feature>
<evidence type="ECO:0000259" key="4">
    <source>
        <dbReference type="PROSITE" id="PS51762"/>
    </source>
</evidence>
<dbReference type="GO" id="GO:0005975">
    <property type="term" value="P:carbohydrate metabolic process"/>
    <property type="evidence" value="ECO:0007669"/>
    <property type="project" value="InterPro"/>
</dbReference>
<keyword evidence="3" id="KW-0472">Membrane</keyword>
<evidence type="ECO:0000313" key="6">
    <source>
        <dbReference type="Proteomes" id="UP000664859"/>
    </source>
</evidence>
<dbReference type="GO" id="GO:0030246">
    <property type="term" value="F:carbohydrate binding"/>
    <property type="evidence" value="ECO:0007669"/>
    <property type="project" value="UniProtKB-KW"/>
</dbReference>
<evidence type="ECO:0000313" key="5">
    <source>
        <dbReference type="EMBL" id="KAG5189138.1"/>
    </source>
</evidence>
<feature type="transmembrane region" description="Helical" evidence="3">
    <location>
        <begin position="468"/>
        <end position="490"/>
    </location>
</feature>
<dbReference type="InterPro" id="IPR050546">
    <property type="entry name" value="Glycosyl_Hydrlase_16"/>
</dbReference>
<protein>
    <submittedName>
        <fullName evidence="5">Concanavalin A-like lectin/glucanase domain-containing protein</fullName>
    </submittedName>
</protein>
<sequence>MLCAAAAAAAAGGGGNWEFQLYQNNRTNSYVDDGVLYLQPTLTSDRIGMQGMWTLLNAPPALQCGSLDIRSAAQPPPQRVLGGYTMDMWGLTAADQCTSNAFYGCLRTSDGGGRHPINPISSAKITTAGRFSFTYGRVEVHAKVPRGDWLWPAVWLLPRDEAYGTWPASGEIDLLESRGNGGTWPASGEIKLLESRGNGANYPPGGSDTMSSCLHWGPYMGLDRFEDTFAAKKAEAGTYSDDFHTYGMVWTEEGITTYVDNEDNVVLRVPFDAPAWERGRFGAVKGTADPWTGAQSAAPFDQPFYIIMNASGGVAEIHQPFRRASALLRILSVAVGGVGGYFPEGSGKPWTNKDPDAAMKFLEAQNQWYPTWQLDSGRGSALQVKSVKVWQQADRLSYACASPEHCPALSKPAVAPPPLPPPPPQGGHANDVVPPPPLAPLPPMKDSGASAAPPQCVNDDAEALHDKVALLTGVSAALGTTVLGLLALVLKLQTGERSSSGAAYARLDRSGHGADPRREVELEGVRR</sequence>
<evidence type="ECO:0000256" key="1">
    <source>
        <dbReference type="ARBA" id="ARBA00006865"/>
    </source>
</evidence>
<dbReference type="PROSITE" id="PS51762">
    <property type="entry name" value="GH16_2"/>
    <property type="match status" value="1"/>
</dbReference>
<keyword evidence="5" id="KW-0430">Lectin</keyword>
<gene>
    <name evidence="5" type="ORF">JKP88DRAFT_347749</name>
</gene>
<dbReference type="InterPro" id="IPR000757">
    <property type="entry name" value="Beta-glucanase-like"/>
</dbReference>
<dbReference type="PANTHER" id="PTHR10963:SF55">
    <property type="entry name" value="GLYCOSIDE HYDROLASE FAMILY 16 PROTEIN"/>
    <property type="match status" value="1"/>
</dbReference>
<dbReference type="OrthoDB" id="4781at2759"/>
<dbReference type="Proteomes" id="UP000664859">
    <property type="component" value="Unassembled WGS sequence"/>
</dbReference>
<evidence type="ECO:0000256" key="3">
    <source>
        <dbReference type="SAM" id="Phobius"/>
    </source>
</evidence>
<proteinExistence type="inferred from homology"/>
<feature type="compositionally biased region" description="Pro residues" evidence="2">
    <location>
        <begin position="433"/>
        <end position="443"/>
    </location>
</feature>
<dbReference type="Gene3D" id="2.60.120.200">
    <property type="match status" value="2"/>
</dbReference>
<name>A0A835ZHQ0_9STRA</name>
<keyword evidence="6" id="KW-1185">Reference proteome</keyword>
<evidence type="ECO:0000256" key="2">
    <source>
        <dbReference type="SAM" id="MobiDB-lite"/>
    </source>
</evidence>
<feature type="region of interest" description="Disordered" evidence="2">
    <location>
        <begin position="496"/>
        <end position="527"/>
    </location>
</feature>
<feature type="compositionally biased region" description="Pro residues" evidence="2">
    <location>
        <begin position="414"/>
        <end position="425"/>
    </location>
</feature>
<organism evidence="5 6">
    <name type="scientific">Tribonema minus</name>
    <dbReference type="NCBI Taxonomy" id="303371"/>
    <lineage>
        <taxon>Eukaryota</taxon>
        <taxon>Sar</taxon>
        <taxon>Stramenopiles</taxon>
        <taxon>Ochrophyta</taxon>
        <taxon>PX clade</taxon>
        <taxon>Xanthophyceae</taxon>
        <taxon>Tribonematales</taxon>
        <taxon>Tribonemataceae</taxon>
        <taxon>Tribonema</taxon>
    </lineage>
</organism>